<dbReference type="Proteomes" id="UP000664702">
    <property type="component" value="Chromosome"/>
</dbReference>
<dbReference type="SUPFAM" id="SSF56281">
    <property type="entry name" value="Metallo-hydrolase/oxidoreductase"/>
    <property type="match status" value="1"/>
</dbReference>
<evidence type="ECO:0000313" key="2">
    <source>
        <dbReference type="EMBL" id="MBO1865602.1"/>
    </source>
</evidence>
<dbReference type="KEGG" id="bban:J4G43_031320"/>
<proteinExistence type="predicted"/>
<protein>
    <submittedName>
        <fullName evidence="2">Competence protein ComEC</fullName>
    </submittedName>
</protein>
<dbReference type="AlphaFoldDB" id="A0A939M9B4"/>
<dbReference type="InterPro" id="IPR052159">
    <property type="entry name" value="Competence_DNA_uptake"/>
</dbReference>
<evidence type="ECO:0000256" key="1">
    <source>
        <dbReference type="SAM" id="MobiDB-lite"/>
    </source>
</evidence>
<accession>A0A939M9B4</accession>
<reference evidence="3 4" key="2">
    <citation type="journal article" date="2022" name="Int. J. Syst. Evol. Microbiol.">
        <title>Strains of Bradyrhizobium barranii sp. nov. associated with legumes native to Canada are symbionts of soybeans and belong to different subspecies (subsp. barranii subsp. nov. and subsp. apii subsp. nov.) and symbiovars (sv. glycinearum and sv. septentrionale).</title>
        <authorList>
            <person name="Bromfield E.S.P."/>
            <person name="Cloutier S."/>
            <person name="Wasai-Hara S."/>
            <person name="Minamisawa K."/>
        </authorList>
    </citation>
    <scope>NUCLEOTIDE SEQUENCE [LARGE SCALE GENOMIC DNA]</scope>
    <source>
        <strain evidence="3 4">144S4</strain>
    </source>
</reference>
<gene>
    <name evidence="3" type="ORF">J4G43_031320</name>
    <name evidence="2" type="ORF">J4G43_33300</name>
</gene>
<feature type="region of interest" description="Disordered" evidence="1">
    <location>
        <begin position="334"/>
        <end position="356"/>
    </location>
</feature>
<dbReference type="EMBL" id="JAGEMI010000001">
    <property type="protein sequence ID" value="MBO1865602.1"/>
    <property type="molecule type" value="Genomic_DNA"/>
</dbReference>
<dbReference type="PANTHER" id="PTHR30619:SF1">
    <property type="entry name" value="RECOMBINATION PROTEIN 2"/>
    <property type="match status" value="1"/>
</dbReference>
<dbReference type="InterPro" id="IPR036866">
    <property type="entry name" value="RibonucZ/Hydroxyglut_hydro"/>
</dbReference>
<evidence type="ECO:0000313" key="3">
    <source>
        <dbReference type="EMBL" id="UEM09220.1"/>
    </source>
</evidence>
<name>A0A939M9B4_9BRAD</name>
<dbReference type="Gene3D" id="3.60.15.10">
    <property type="entry name" value="Ribonuclease Z/Hydroxyacylglutathione hydrolase-like"/>
    <property type="match status" value="1"/>
</dbReference>
<dbReference type="RefSeq" id="WP_208087327.1">
    <property type="nucleotide sequence ID" value="NZ_CP086136.1"/>
</dbReference>
<dbReference type="EMBL" id="CP086136">
    <property type="protein sequence ID" value="UEM09220.1"/>
    <property type="molecule type" value="Genomic_DNA"/>
</dbReference>
<reference evidence="2" key="1">
    <citation type="submission" date="2021-03" db="EMBL/GenBank/DDBJ databases">
        <title>Whole Genome Sequence of Bradyrhizobium sp. Strain 144S4.</title>
        <authorList>
            <person name="Bromfield E.S.P."/>
            <person name="Cloutier S."/>
        </authorList>
    </citation>
    <scope>NUCLEOTIDE SEQUENCE [LARGE SCALE GENOMIC DNA]</scope>
    <source>
        <strain evidence="2">144S4</strain>
    </source>
</reference>
<organism evidence="2">
    <name type="scientific">Bradyrhizobium barranii subsp. barranii</name>
    <dbReference type="NCBI Taxonomy" id="2823807"/>
    <lineage>
        <taxon>Bacteria</taxon>
        <taxon>Pseudomonadati</taxon>
        <taxon>Pseudomonadota</taxon>
        <taxon>Alphaproteobacteria</taxon>
        <taxon>Hyphomicrobiales</taxon>
        <taxon>Nitrobacteraceae</taxon>
        <taxon>Bradyrhizobium</taxon>
        <taxon>Bradyrhizobium barranii</taxon>
    </lineage>
</organism>
<sequence>MADFYEIDFIPVHTSKSGDCITIRYSIGGMPPVLHVVDGGYTSTAAELAAHIDKWHVPYIDHMVVTHPDQDHAEGLAPILEYYPVGTLWMLRPWIYADQLIQHFPRMQSVATLQQRLRDDYPYIAELEKIAQKRGINIQEPFQGRKIGAFTVLTPSPARYGRLILRSDRTPQLAPGLGGALAGLVQPIKAMARMVRDGWGSERFSSEDTSVENEMSVVQWANIAGDNIVLTGDAGREGMTEAADHAPYEGLFLPGVQQFQVPHHGGRRNLSTEICDRWLGQRLRAMVPEGSETFYALISSAKEDTDHPRNAVIRAMRHRGAFIATTEDSAFRAHKNSPNPWPGKLTNVAYPGEQEE</sequence>
<dbReference type="PANTHER" id="PTHR30619">
    <property type="entry name" value="DNA INTERNALIZATION/COMPETENCE PROTEIN COMEC/REC2"/>
    <property type="match status" value="1"/>
</dbReference>
<evidence type="ECO:0000313" key="4">
    <source>
        <dbReference type="Proteomes" id="UP000664702"/>
    </source>
</evidence>